<dbReference type="GO" id="GO:0016702">
    <property type="term" value="F:oxidoreductase activity, acting on single donors with incorporation of molecular oxygen, incorporation of two atoms of oxygen"/>
    <property type="evidence" value="ECO:0007669"/>
    <property type="project" value="UniProtKB-ARBA"/>
</dbReference>
<evidence type="ECO:0000256" key="1">
    <source>
        <dbReference type="ARBA" id="ARBA00001947"/>
    </source>
</evidence>
<proteinExistence type="inferred from homology"/>
<dbReference type="Proteomes" id="UP000230407">
    <property type="component" value="Unassembled WGS sequence"/>
</dbReference>
<comment type="caution">
    <text evidence="7">The sequence shown here is derived from an EMBL/GenBank/DDBJ whole genome shotgun (WGS) entry which is preliminary data.</text>
</comment>
<keyword evidence="8" id="KW-1185">Reference proteome</keyword>
<evidence type="ECO:0000256" key="5">
    <source>
        <dbReference type="ARBA" id="ARBA00023002"/>
    </source>
</evidence>
<evidence type="ECO:0000313" key="7">
    <source>
        <dbReference type="EMBL" id="PJE99411.1"/>
    </source>
</evidence>
<sequence>MTPPAPGGTTAAADARIPARHPFAAHLRRAAAAERSAPHAPWTPQDGPLPALYLSHGAPMLFEMTGWMTELHDWARALPRPRAVLIVSAHWESAPLSISGSEPAELVHDFGGFDPMYYRMRYDTPAATELARQVAGLMPHTEPVHEHRDRGLDHGAWVPLKIMYPGADIPVLQLSMPTHDPGRLLDLGRRLRSLRETGVLVIGSGYMTHGLPFLDWSRPEQVPGWSSEFDAWAAEALHRGDIDELADFRNRAPGMPYAHPTVEHFTPLFVTLGAATDPTAPPTTAIDGYALGLARRSFQTA</sequence>
<dbReference type="AlphaFoldDB" id="A0A2M8M5B4"/>
<dbReference type="PANTHER" id="PTHR30096">
    <property type="entry name" value="4,5-DOPA DIOXYGENASE EXTRADIOL-LIKE PROTEIN"/>
    <property type="match status" value="1"/>
</dbReference>
<dbReference type="GO" id="GO:0008198">
    <property type="term" value="F:ferrous iron binding"/>
    <property type="evidence" value="ECO:0007669"/>
    <property type="project" value="InterPro"/>
</dbReference>
<dbReference type="Gene3D" id="3.40.830.10">
    <property type="entry name" value="LigB-like"/>
    <property type="match status" value="1"/>
</dbReference>
<evidence type="ECO:0000259" key="6">
    <source>
        <dbReference type="Pfam" id="PF02900"/>
    </source>
</evidence>
<feature type="domain" description="Extradiol ring-cleavage dioxygenase class III enzyme subunit B" evidence="6">
    <location>
        <begin position="65"/>
        <end position="277"/>
    </location>
</feature>
<dbReference type="InterPro" id="IPR014436">
    <property type="entry name" value="Extradiol_dOase_DODA"/>
</dbReference>
<evidence type="ECO:0000256" key="2">
    <source>
        <dbReference type="ARBA" id="ARBA00007581"/>
    </source>
</evidence>
<keyword evidence="7" id="KW-0223">Dioxygenase</keyword>
<evidence type="ECO:0000256" key="4">
    <source>
        <dbReference type="ARBA" id="ARBA00022833"/>
    </source>
</evidence>
<dbReference type="GO" id="GO:0008270">
    <property type="term" value="F:zinc ion binding"/>
    <property type="evidence" value="ECO:0007669"/>
    <property type="project" value="InterPro"/>
</dbReference>
<dbReference type="InterPro" id="IPR004183">
    <property type="entry name" value="Xdiol_dOase_suB"/>
</dbReference>
<dbReference type="EMBL" id="PGGW01000015">
    <property type="protein sequence ID" value="PJE99411.1"/>
    <property type="molecule type" value="Genomic_DNA"/>
</dbReference>
<protein>
    <submittedName>
        <fullName evidence="7">Dioxygenase</fullName>
    </submittedName>
</protein>
<evidence type="ECO:0000313" key="8">
    <source>
        <dbReference type="Proteomes" id="UP000230407"/>
    </source>
</evidence>
<accession>A0A2M8M5B4</accession>
<organism evidence="7 8">
    <name type="scientific">Streptomyces carminius</name>
    <dbReference type="NCBI Taxonomy" id="2665496"/>
    <lineage>
        <taxon>Bacteria</taxon>
        <taxon>Bacillati</taxon>
        <taxon>Actinomycetota</taxon>
        <taxon>Actinomycetes</taxon>
        <taxon>Kitasatosporales</taxon>
        <taxon>Streptomycetaceae</taxon>
        <taxon>Streptomyces</taxon>
    </lineage>
</organism>
<keyword evidence="5" id="KW-0560">Oxidoreductase</keyword>
<evidence type="ECO:0000256" key="3">
    <source>
        <dbReference type="ARBA" id="ARBA00022723"/>
    </source>
</evidence>
<dbReference type="CDD" id="cd07363">
    <property type="entry name" value="45_DOPA_Dioxygenase"/>
    <property type="match status" value="1"/>
</dbReference>
<keyword evidence="3" id="KW-0479">Metal-binding</keyword>
<dbReference type="PANTHER" id="PTHR30096:SF0">
    <property type="entry name" value="4,5-DOPA DIOXYGENASE EXTRADIOL-LIKE PROTEIN"/>
    <property type="match status" value="1"/>
</dbReference>
<comment type="cofactor">
    <cofactor evidence="1">
        <name>Zn(2+)</name>
        <dbReference type="ChEBI" id="CHEBI:29105"/>
    </cofactor>
</comment>
<keyword evidence="4" id="KW-0862">Zinc</keyword>
<dbReference type="Pfam" id="PF02900">
    <property type="entry name" value="LigB"/>
    <property type="match status" value="1"/>
</dbReference>
<name>A0A2M8M5B4_9ACTN</name>
<reference evidence="7 8" key="1">
    <citation type="submission" date="2017-11" db="EMBL/GenBank/DDBJ databases">
        <title>Streptomyces carmine sp. nov., a novel actinomycete isolated from Sophora alopecuroides in Xinjiang, China.</title>
        <authorList>
            <person name="Wang Y."/>
            <person name="Luo X."/>
            <person name="Wan C."/>
            <person name="Zhang L."/>
        </authorList>
    </citation>
    <scope>NUCLEOTIDE SEQUENCE [LARGE SCALE GENOMIC DNA]</scope>
    <source>
        <strain evidence="7 8">TRM SA0054</strain>
    </source>
</reference>
<dbReference type="SUPFAM" id="SSF53213">
    <property type="entry name" value="LigB-like"/>
    <property type="match status" value="1"/>
</dbReference>
<dbReference type="RefSeq" id="WP_100200932.1">
    <property type="nucleotide sequence ID" value="NZ_PGGW01000015.1"/>
</dbReference>
<gene>
    <name evidence="7" type="ORF">CUT44_05000</name>
</gene>
<comment type="similarity">
    <text evidence="2">Belongs to the DODA-type extradiol aromatic ring-opening dioxygenase family.</text>
</comment>